<dbReference type="GO" id="GO:0016020">
    <property type="term" value="C:membrane"/>
    <property type="evidence" value="ECO:0007669"/>
    <property type="project" value="InterPro"/>
</dbReference>
<dbReference type="STRING" id="946483.Cenrod_0508"/>
<reference evidence="3 4" key="1">
    <citation type="journal article" date="2013" name="Genome Biol.">
        <title>Genomic analysis reveals key aspects of prokaryotic symbiosis in the phototrophic consortium "Chlorochromatium aggregatum".</title>
        <authorList>
            <person name="Liu Z."/>
            <person name="Muller J."/>
            <person name="Li T."/>
            <person name="Alvey R.M."/>
            <person name="Vogl K."/>
            <person name="Frigaard N.U."/>
            <person name="Rockwell N.C."/>
            <person name="Boyd E.S."/>
            <person name="Tomsho L.P."/>
            <person name="Schuster S.C."/>
            <person name="Henke P."/>
            <person name="Rohde M."/>
            <person name="Overmann J."/>
            <person name="Bryant D.A."/>
        </authorList>
    </citation>
    <scope>NUCLEOTIDE SEQUENCE [LARGE SCALE GENOMIC DNA]</scope>
    <source>
        <strain evidence="3">CR</strain>
    </source>
</reference>
<dbReference type="CDD" id="cd11301">
    <property type="entry name" value="Fut1_Fut2_like"/>
    <property type="match status" value="1"/>
</dbReference>
<gene>
    <name evidence="3" type="ORF">Cenrod_0508</name>
</gene>
<evidence type="ECO:0000313" key="4">
    <source>
        <dbReference type="Proteomes" id="UP000017184"/>
    </source>
</evidence>
<proteinExistence type="predicted"/>
<organism evidence="3 4">
    <name type="scientific">Candidatus Symbiobacter mobilis CR</name>
    <dbReference type="NCBI Taxonomy" id="946483"/>
    <lineage>
        <taxon>Bacteria</taxon>
        <taxon>Pseudomonadati</taxon>
        <taxon>Pseudomonadota</taxon>
        <taxon>Betaproteobacteria</taxon>
        <taxon>Burkholderiales</taxon>
        <taxon>Comamonadaceae</taxon>
    </lineage>
</organism>
<dbReference type="Proteomes" id="UP000017184">
    <property type="component" value="Chromosome"/>
</dbReference>
<dbReference type="PANTHER" id="PTHR11927">
    <property type="entry name" value="GALACTOSIDE 2-L-FUCOSYLTRANSFERASE"/>
    <property type="match status" value="1"/>
</dbReference>
<evidence type="ECO:0000256" key="1">
    <source>
        <dbReference type="ARBA" id="ARBA00022676"/>
    </source>
</evidence>
<dbReference type="PATRIC" id="fig|946483.4.peg.510"/>
<evidence type="ECO:0000256" key="2">
    <source>
        <dbReference type="ARBA" id="ARBA00022679"/>
    </source>
</evidence>
<dbReference type="EMBL" id="CP004885">
    <property type="protein sequence ID" value="AGX86622.1"/>
    <property type="molecule type" value="Genomic_DNA"/>
</dbReference>
<name>U5N5J1_9BURK</name>
<protein>
    <submittedName>
        <fullName evidence="3">Glycosyltransferase</fullName>
    </submittedName>
</protein>
<dbReference type="HOGENOM" id="CLU_043399_3_1_4"/>
<dbReference type="AlphaFoldDB" id="U5N5J1"/>
<dbReference type="GO" id="GO:0005975">
    <property type="term" value="P:carbohydrate metabolic process"/>
    <property type="evidence" value="ECO:0007669"/>
    <property type="project" value="InterPro"/>
</dbReference>
<accession>U5N5J1</accession>
<dbReference type="GO" id="GO:0008107">
    <property type="term" value="F:galactoside 2-alpha-L-fucosyltransferase activity"/>
    <property type="evidence" value="ECO:0007669"/>
    <property type="project" value="InterPro"/>
</dbReference>
<evidence type="ECO:0000313" key="3">
    <source>
        <dbReference type="EMBL" id="AGX86622.1"/>
    </source>
</evidence>
<dbReference type="KEGG" id="cbx:Cenrod_0508"/>
<sequence>MASKISKIIPRIFGGLGNQLFIYAAARRLALVNGAELALDDVSGFVRDHEYNRHYQLDHFNIPCRKATAAERLEPFARVRRYLKRKWNQRLPFEQRKYLVQESVDFDERLLTFKPRGTVYLEGYWQSEDYFKDIEPQIRADLRIHPPTDTVNQQMAERIRATNAVAVHVRFFDAPAQSALGVGGNNAPGDYYQRAIKVMQEQAPDAQYYIFSDQPQAARARIPLRDDHVTLVNHNQCDAVAYADLWLISQCQHFIIANSTFSWWGAWLGKTPESIVIAPGFEKREGAMFWGFRGLLPDRWVKL</sequence>
<keyword evidence="4" id="KW-1185">Reference proteome</keyword>
<dbReference type="Pfam" id="PF01531">
    <property type="entry name" value="Glyco_transf_11"/>
    <property type="match status" value="1"/>
</dbReference>
<dbReference type="PANTHER" id="PTHR11927:SF9">
    <property type="entry name" value="L-FUCOSYLTRANSFERASE"/>
    <property type="match status" value="1"/>
</dbReference>
<dbReference type="InterPro" id="IPR002516">
    <property type="entry name" value="Glyco_trans_11"/>
</dbReference>
<dbReference type="eggNOG" id="ENOG502ZC3Y">
    <property type="taxonomic scope" value="Bacteria"/>
</dbReference>
<dbReference type="RefSeq" id="WP_022771443.1">
    <property type="nucleotide sequence ID" value="NC_022576.1"/>
</dbReference>
<keyword evidence="2 3" id="KW-0808">Transferase</keyword>
<dbReference type="Gene3D" id="3.40.50.11350">
    <property type="match status" value="1"/>
</dbReference>
<keyword evidence="1" id="KW-0328">Glycosyltransferase</keyword>